<reference evidence="15 16" key="1">
    <citation type="journal article" date="2019" name="PLoS Biol.">
        <title>Sex chromosomes control vertical transmission of feminizing Wolbachia symbionts in an isopod.</title>
        <authorList>
            <person name="Becking T."/>
            <person name="Chebbi M.A."/>
            <person name="Giraud I."/>
            <person name="Moumen B."/>
            <person name="Laverre T."/>
            <person name="Caubet Y."/>
            <person name="Peccoud J."/>
            <person name="Gilbert C."/>
            <person name="Cordaux R."/>
        </authorList>
    </citation>
    <scope>NUCLEOTIDE SEQUENCE [LARGE SCALE GENOMIC DNA]</scope>
    <source>
        <strain evidence="15">ANa2</strain>
        <tissue evidence="15">Whole body excluding digestive tract and cuticle</tissue>
    </source>
</reference>
<keyword evidence="10" id="KW-0804">Transcription</keyword>
<feature type="compositionally biased region" description="Polar residues" evidence="13">
    <location>
        <begin position="61"/>
        <end position="71"/>
    </location>
</feature>
<keyword evidence="9" id="KW-0238">DNA-binding</keyword>
<dbReference type="GO" id="GO:0000978">
    <property type="term" value="F:RNA polymerase II cis-regulatory region sequence-specific DNA binding"/>
    <property type="evidence" value="ECO:0007669"/>
    <property type="project" value="TreeGrafter"/>
</dbReference>
<dbReference type="GO" id="GO:0000981">
    <property type="term" value="F:DNA-binding transcription factor activity, RNA polymerase II-specific"/>
    <property type="evidence" value="ECO:0007669"/>
    <property type="project" value="TreeGrafter"/>
</dbReference>
<sequence length="456" mass="50914">MKKQLMNKFSYPYHSNMPSITAGERNEREDIEAVRALLTMKLSNGASATYPDSMCPPSPPISNGSFSPNRSIDQDGEDSEHCGRSRKVSMDSELSKIMCQFTPPQSPFSLEESSRPHSPPLFSCPMTSQSSVPVSVIVKAEPSRKISRAPRTLAERKFYPEDEPGFTFQETRYSNEIKNEIEYLSIDYPPPMNIDDKKQQIFVQSKDTDRDFTADSADLDGTNASAVNAVEEGTMHPNYIQNNISNNVSENIFKEISVSHGHNISKPVAIAPKIPSVIPISSTTGSIILAQINGASSLIPVSNNGVTQLILTTQQNNDNNPVAASLITPILVTHPNPPKEERSRPFKCELCEKMYFKSSHLKSHMRSHTGEKPYACTWENCERRFARSDELSRHKRTHTGEKKFACTVCELKFQRSDHLTKHMKRHTRKRIGVPVAPKLTTLAPAFSIFNLSGTLS</sequence>
<dbReference type="PANTHER" id="PTHR23235:SF120">
    <property type="entry name" value="KRUPPEL-LIKE FACTOR 15"/>
    <property type="match status" value="1"/>
</dbReference>
<evidence type="ECO:0000256" key="5">
    <source>
        <dbReference type="ARBA" id="ARBA00022737"/>
    </source>
</evidence>
<dbReference type="EMBL" id="SEYY01000449">
    <property type="protein sequence ID" value="KAB7507215.1"/>
    <property type="molecule type" value="Genomic_DNA"/>
</dbReference>
<dbReference type="PANTHER" id="PTHR23235">
    <property type="entry name" value="KRUEPPEL-LIKE TRANSCRIPTION FACTOR"/>
    <property type="match status" value="1"/>
</dbReference>
<evidence type="ECO:0000256" key="12">
    <source>
        <dbReference type="PROSITE-ProRule" id="PRU00042"/>
    </source>
</evidence>
<keyword evidence="4" id="KW-0479">Metal-binding</keyword>
<evidence type="ECO:0000256" key="1">
    <source>
        <dbReference type="ARBA" id="ARBA00003767"/>
    </source>
</evidence>
<dbReference type="FunFam" id="3.30.160.60:FF:000226">
    <property type="entry name" value="Zinc finger protein 236 variant"/>
    <property type="match status" value="1"/>
</dbReference>
<dbReference type="FunFam" id="3.30.160.60:FF:000100">
    <property type="entry name" value="Zinc finger 45-like"/>
    <property type="match status" value="1"/>
</dbReference>
<evidence type="ECO:0000256" key="6">
    <source>
        <dbReference type="ARBA" id="ARBA00022771"/>
    </source>
</evidence>
<comment type="subcellular location">
    <subcellularLocation>
        <location evidence="2">Nucleus</location>
    </subcellularLocation>
</comment>
<keyword evidence="11" id="KW-0539">Nucleus</keyword>
<dbReference type="GO" id="GO:0008270">
    <property type="term" value="F:zinc ion binding"/>
    <property type="evidence" value="ECO:0007669"/>
    <property type="project" value="UniProtKB-KW"/>
</dbReference>
<dbReference type="Gene3D" id="3.30.160.60">
    <property type="entry name" value="Classic Zinc Finger"/>
    <property type="match status" value="3"/>
</dbReference>
<comment type="caution">
    <text evidence="15">The sequence shown here is derived from an EMBL/GenBank/DDBJ whole genome shotgun (WGS) entry which is preliminary data.</text>
</comment>
<keyword evidence="6 12" id="KW-0863">Zinc-finger</keyword>
<dbReference type="PROSITE" id="PS00028">
    <property type="entry name" value="ZINC_FINGER_C2H2_1"/>
    <property type="match status" value="3"/>
</dbReference>
<organism evidence="15 16">
    <name type="scientific">Armadillidium nasatum</name>
    <dbReference type="NCBI Taxonomy" id="96803"/>
    <lineage>
        <taxon>Eukaryota</taxon>
        <taxon>Metazoa</taxon>
        <taxon>Ecdysozoa</taxon>
        <taxon>Arthropoda</taxon>
        <taxon>Crustacea</taxon>
        <taxon>Multicrustacea</taxon>
        <taxon>Malacostraca</taxon>
        <taxon>Eumalacostraca</taxon>
        <taxon>Peracarida</taxon>
        <taxon>Isopoda</taxon>
        <taxon>Oniscidea</taxon>
        <taxon>Crinocheta</taxon>
        <taxon>Armadillidiidae</taxon>
        <taxon>Armadillidium</taxon>
    </lineage>
</organism>
<evidence type="ECO:0000256" key="9">
    <source>
        <dbReference type="ARBA" id="ARBA00023125"/>
    </source>
</evidence>
<keyword evidence="8" id="KW-0805">Transcription regulation</keyword>
<proteinExistence type="inferred from homology"/>
<gene>
    <name evidence="15" type="primary">Klf10</name>
    <name evidence="15" type="ORF">Anas_00559</name>
</gene>
<dbReference type="PROSITE" id="PS50157">
    <property type="entry name" value="ZINC_FINGER_C2H2_2"/>
    <property type="match status" value="3"/>
</dbReference>
<feature type="region of interest" description="Disordered" evidence="13">
    <location>
        <begin position="105"/>
        <end position="128"/>
    </location>
</feature>
<dbReference type="InterPro" id="IPR013087">
    <property type="entry name" value="Znf_C2H2_type"/>
</dbReference>
<keyword evidence="16" id="KW-1185">Reference proteome</keyword>
<dbReference type="Pfam" id="PF00096">
    <property type="entry name" value="zf-C2H2"/>
    <property type="match status" value="3"/>
</dbReference>
<evidence type="ECO:0000256" key="3">
    <source>
        <dbReference type="ARBA" id="ARBA00006991"/>
    </source>
</evidence>
<protein>
    <submittedName>
        <fullName evidence="15">Krueppel-like factor 10</fullName>
    </submittedName>
</protein>
<feature type="domain" description="C2H2-type" evidence="14">
    <location>
        <begin position="346"/>
        <end position="373"/>
    </location>
</feature>
<evidence type="ECO:0000313" key="16">
    <source>
        <dbReference type="Proteomes" id="UP000326759"/>
    </source>
</evidence>
<dbReference type="OrthoDB" id="4748970at2759"/>
<comment type="similarity">
    <text evidence="3">Belongs to the krueppel C2H2-type zinc-finger protein family.</text>
</comment>
<comment type="function">
    <text evidence="1">May be involved in transcriptional regulation.</text>
</comment>
<evidence type="ECO:0000313" key="15">
    <source>
        <dbReference type="EMBL" id="KAB7507215.1"/>
    </source>
</evidence>
<dbReference type="AlphaFoldDB" id="A0A5N5TM16"/>
<dbReference type="SMART" id="SM00355">
    <property type="entry name" value="ZnF_C2H2"/>
    <property type="match status" value="3"/>
</dbReference>
<evidence type="ECO:0000256" key="2">
    <source>
        <dbReference type="ARBA" id="ARBA00004123"/>
    </source>
</evidence>
<evidence type="ECO:0000259" key="14">
    <source>
        <dbReference type="PROSITE" id="PS50157"/>
    </source>
</evidence>
<dbReference type="FunFam" id="3.30.160.60:FF:000018">
    <property type="entry name" value="Krueppel-like factor 15"/>
    <property type="match status" value="1"/>
</dbReference>
<evidence type="ECO:0000256" key="4">
    <source>
        <dbReference type="ARBA" id="ARBA00022723"/>
    </source>
</evidence>
<accession>A0A5N5TM16</accession>
<evidence type="ECO:0000256" key="10">
    <source>
        <dbReference type="ARBA" id="ARBA00023163"/>
    </source>
</evidence>
<evidence type="ECO:0000256" key="13">
    <source>
        <dbReference type="SAM" id="MobiDB-lite"/>
    </source>
</evidence>
<keyword evidence="7" id="KW-0862">Zinc</keyword>
<dbReference type="InterPro" id="IPR036236">
    <property type="entry name" value="Znf_C2H2_sf"/>
</dbReference>
<dbReference type="SUPFAM" id="SSF57667">
    <property type="entry name" value="beta-beta-alpha zinc fingers"/>
    <property type="match status" value="2"/>
</dbReference>
<dbReference type="GO" id="GO:0005634">
    <property type="term" value="C:nucleus"/>
    <property type="evidence" value="ECO:0007669"/>
    <property type="project" value="UniProtKB-SubCell"/>
</dbReference>
<name>A0A5N5TM16_9CRUS</name>
<evidence type="ECO:0000256" key="8">
    <source>
        <dbReference type="ARBA" id="ARBA00023015"/>
    </source>
</evidence>
<keyword evidence="5" id="KW-0677">Repeat</keyword>
<feature type="region of interest" description="Disordered" evidence="13">
    <location>
        <begin position="48"/>
        <end position="87"/>
    </location>
</feature>
<evidence type="ECO:0000256" key="11">
    <source>
        <dbReference type="ARBA" id="ARBA00023242"/>
    </source>
</evidence>
<dbReference type="Proteomes" id="UP000326759">
    <property type="component" value="Unassembled WGS sequence"/>
</dbReference>
<feature type="domain" description="C2H2-type" evidence="14">
    <location>
        <begin position="404"/>
        <end position="431"/>
    </location>
</feature>
<feature type="domain" description="C2H2-type" evidence="14">
    <location>
        <begin position="374"/>
        <end position="403"/>
    </location>
</feature>
<evidence type="ECO:0000256" key="7">
    <source>
        <dbReference type="ARBA" id="ARBA00022833"/>
    </source>
</evidence>